<sequence length="69" mass="8138">MLRPPNWPTTRCASLQCHSTMARQWCGWWRWTRRAAPLDRRLARRSRVGERAGQAVNSRIPELKQTQHG</sequence>
<reference evidence="2 3" key="1">
    <citation type="journal article" date="2014" name="Genome Announc.">
        <title>Draft Genome Sequence of the Haloacid-Degrading Burkholderia caribensis Strain MBA4.</title>
        <authorList>
            <person name="Pan Y."/>
            <person name="Kong K.F."/>
            <person name="Tsang J.S."/>
        </authorList>
    </citation>
    <scope>NUCLEOTIDE SEQUENCE [LARGE SCALE GENOMIC DNA]</scope>
    <source>
        <strain evidence="2 3">MBA4</strain>
    </source>
</reference>
<dbReference type="KEGG" id="bcai:K788_0003693"/>
<dbReference type="EMBL" id="CP012746">
    <property type="protein sequence ID" value="ALL63641.1"/>
    <property type="molecule type" value="Genomic_DNA"/>
</dbReference>
<name>A0A0P0R6E0_9BURK</name>
<evidence type="ECO:0000313" key="3">
    <source>
        <dbReference type="Proteomes" id="UP000019146"/>
    </source>
</evidence>
<proteinExistence type="predicted"/>
<evidence type="ECO:0000313" key="2">
    <source>
        <dbReference type="EMBL" id="ALL63641.1"/>
    </source>
</evidence>
<dbReference type="Proteomes" id="UP000019146">
    <property type="component" value="Chromosome 1"/>
</dbReference>
<gene>
    <name evidence="2" type="ORF">K788_0003693</name>
</gene>
<dbReference type="AlphaFoldDB" id="A0A0P0R6E0"/>
<feature type="region of interest" description="Disordered" evidence="1">
    <location>
        <begin position="47"/>
        <end position="69"/>
    </location>
</feature>
<evidence type="ECO:0000256" key="1">
    <source>
        <dbReference type="SAM" id="MobiDB-lite"/>
    </source>
</evidence>
<protein>
    <submittedName>
        <fullName evidence="2">Uncharacterized protein</fullName>
    </submittedName>
</protein>
<accession>A0A0P0R6E0</accession>
<organism evidence="2 3">
    <name type="scientific">Paraburkholderia caribensis MBA4</name>
    <dbReference type="NCBI Taxonomy" id="1323664"/>
    <lineage>
        <taxon>Bacteria</taxon>
        <taxon>Pseudomonadati</taxon>
        <taxon>Pseudomonadota</taxon>
        <taxon>Betaproteobacteria</taxon>
        <taxon>Burkholderiales</taxon>
        <taxon>Burkholderiaceae</taxon>
        <taxon>Paraburkholderia</taxon>
    </lineage>
</organism>